<dbReference type="Proteomes" id="UP000016923">
    <property type="component" value="Unassembled WGS sequence"/>
</dbReference>
<sequence>MHHRGPTSGQRRPRLLRASMTEPSLFTSSTINHGSLDMSQMSQSPSAVRSSSSGRNSPTTSPSYHRRAADLLNHVAYLSSCATSPVSSFISGTGTTSRSRGSLSSSSSSGSSATRSHSIGGSGSNGTGTSSRATAHATADTCYRRADADEVFGSSPASTHTSSSIEDLQSRYPGSANYYSFPSFDTWDPDCEKEDDIDG</sequence>
<name>S3CSQ6_OPHP1</name>
<evidence type="ECO:0000256" key="1">
    <source>
        <dbReference type="SAM" id="MobiDB-lite"/>
    </source>
</evidence>
<evidence type="ECO:0000313" key="3">
    <source>
        <dbReference type="Proteomes" id="UP000016923"/>
    </source>
</evidence>
<protein>
    <submittedName>
        <fullName evidence="2">Uncharacterized protein</fullName>
    </submittedName>
</protein>
<feature type="compositionally biased region" description="Polar residues" evidence="1">
    <location>
        <begin position="21"/>
        <end position="33"/>
    </location>
</feature>
<accession>S3CSQ6</accession>
<dbReference type="AlphaFoldDB" id="S3CSQ6"/>
<feature type="compositionally biased region" description="Basic residues" evidence="1">
    <location>
        <begin position="1"/>
        <end position="15"/>
    </location>
</feature>
<dbReference type="EMBL" id="KE148147">
    <property type="protein sequence ID" value="EPE09678.1"/>
    <property type="molecule type" value="Genomic_DNA"/>
</dbReference>
<gene>
    <name evidence="2" type="ORF">F503_07454</name>
</gene>
<feature type="region of interest" description="Disordered" evidence="1">
    <location>
        <begin position="1"/>
        <end position="64"/>
    </location>
</feature>
<proteinExistence type="predicted"/>
<feature type="region of interest" description="Disordered" evidence="1">
    <location>
        <begin position="88"/>
        <end position="133"/>
    </location>
</feature>
<dbReference type="eggNOG" id="ENOG502RQ3E">
    <property type="taxonomic scope" value="Eukaryota"/>
</dbReference>
<dbReference type="VEuPathDB" id="FungiDB:F503_07454"/>
<keyword evidence="3" id="KW-1185">Reference proteome</keyword>
<feature type="compositionally biased region" description="Low complexity" evidence="1">
    <location>
        <begin position="39"/>
        <end position="63"/>
    </location>
</feature>
<organism evidence="2 3">
    <name type="scientific">Ophiostoma piceae (strain UAMH 11346)</name>
    <name type="common">Sap stain fungus</name>
    <dbReference type="NCBI Taxonomy" id="1262450"/>
    <lineage>
        <taxon>Eukaryota</taxon>
        <taxon>Fungi</taxon>
        <taxon>Dikarya</taxon>
        <taxon>Ascomycota</taxon>
        <taxon>Pezizomycotina</taxon>
        <taxon>Sordariomycetes</taxon>
        <taxon>Sordariomycetidae</taxon>
        <taxon>Ophiostomatales</taxon>
        <taxon>Ophiostomataceae</taxon>
        <taxon>Ophiostoma</taxon>
    </lineage>
</organism>
<feature type="compositionally biased region" description="Low complexity" evidence="1">
    <location>
        <begin position="88"/>
        <end position="119"/>
    </location>
</feature>
<dbReference type="OrthoDB" id="5236374at2759"/>
<reference evidence="2 3" key="1">
    <citation type="journal article" date="2013" name="BMC Genomics">
        <title>The genome and transcriptome of the pine saprophyte Ophiostoma piceae, and a comparison with the bark beetle-associated pine pathogen Grosmannia clavigera.</title>
        <authorList>
            <person name="Haridas S."/>
            <person name="Wang Y."/>
            <person name="Lim L."/>
            <person name="Massoumi Alamouti S."/>
            <person name="Jackman S."/>
            <person name="Docking R."/>
            <person name="Robertson G."/>
            <person name="Birol I."/>
            <person name="Bohlmann J."/>
            <person name="Breuil C."/>
        </authorList>
    </citation>
    <scope>NUCLEOTIDE SEQUENCE [LARGE SCALE GENOMIC DNA]</scope>
    <source>
        <strain evidence="2 3">UAMH 11346</strain>
    </source>
</reference>
<dbReference type="HOGENOM" id="CLU_1251387_0_0_1"/>
<evidence type="ECO:0000313" key="2">
    <source>
        <dbReference type="EMBL" id="EPE09678.1"/>
    </source>
</evidence>